<proteinExistence type="predicted"/>
<feature type="region of interest" description="Disordered" evidence="1">
    <location>
        <begin position="158"/>
        <end position="180"/>
    </location>
</feature>
<dbReference type="PANTHER" id="PTHR42815">
    <property type="entry name" value="FAD-BINDING, PUTATIVE (AFU_ORTHOLOGUE AFUA_6G07600)-RELATED"/>
    <property type="match status" value="1"/>
</dbReference>
<gene>
    <name evidence="2" type="ORF">UFOPK1493_02354</name>
</gene>
<accession>A0A6J6E5F5</accession>
<name>A0A6J6E5F5_9ZZZZ</name>
<dbReference type="AlphaFoldDB" id="A0A6J6E5F5"/>
<dbReference type="Gene3D" id="2.30.110.10">
    <property type="entry name" value="Electron Transport, Fmn-binding Protein, Chain A"/>
    <property type="match status" value="2"/>
</dbReference>
<organism evidence="2">
    <name type="scientific">freshwater metagenome</name>
    <dbReference type="NCBI Taxonomy" id="449393"/>
    <lineage>
        <taxon>unclassified sequences</taxon>
        <taxon>metagenomes</taxon>
        <taxon>ecological metagenomes</taxon>
    </lineage>
</organism>
<dbReference type="SUPFAM" id="SSF50475">
    <property type="entry name" value="FMN-binding split barrel"/>
    <property type="match status" value="1"/>
</dbReference>
<sequence>MTMMYRHFHEGEARLQLESGVDTAAFDQLVEQPFRPALSESEARFVDARNFSVAASVDHRGRPWASPLIGRPGELFSVQAPTSVRAAPRAIEGDPLFRNITDTGELGVLYFDPARRRRMKSLGRAEVAHDGSILYRMDRSFGLCSKYIFKRSLELEGAAGSEPSDIPPHEERSHLDAEDRTQLQDSDTVFLASHHAEHGTDPTHRGGPPGFVTVLDETSISLPDYLGNGMFQTLGNLLIDSRIGLLCIDYRSGRTIQITGVGTIARAPAGDAYATRILSISIDEVRVIWTPGRWADLEPFELRPGLINPATPYLDTEVRPA</sequence>
<dbReference type="PANTHER" id="PTHR42815:SF2">
    <property type="entry name" value="FAD-BINDING, PUTATIVE (AFU_ORTHOLOGUE AFUA_6G07600)-RELATED"/>
    <property type="match status" value="1"/>
</dbReference>
<evidence type="ECO:0000256" key="1">
    <source>
        <dbReference type="SAM" id="MobiDB-lite"/>
    </source>
</evidence>
<dbReference type="InterPro" id="IPR012349">
    <property type="entry name" value="Split_barrel_FMN-bd"/>
</dbReference>
<protein>
    <submittedName>
        <fullName evidence="2">Unannotated protein</fullName>
    </submittedName>
</protein>
<reference evidence="2" key="1">
    <citation type="submission" date="2020-05" db="EMBL/GenBank/DDBJ databases">
        <authorList>
            <person name="Chiriac C."/>
            <person name="Salcher M."/>
            <person name="Ghai R."/>
            <person name="Kavagutti S V."/>
        </authorList>
    </citation>
    <scope>NUCLEOTIDE SEQUENCE</scope>
</reference>
<evidence type="ECO:0000313" key="2">
    <source>
        <dbReference type="EMBL" id="CAB4570445.1"/>
    </source>
</evidence>
<feature type="compositionally biased region" description="Basic and acidic residues" evidence="1">
    <location>
        <begin position="167"/>
        <end position="180"/>
    </location>
</feature>
<dbReference type="EMBL" id="CAEZSR010000093">
    <property type="protein sequence ID" value="CAB4570445.1"/>
    <property type="molecule type" value="Genomic_DNA"/>
</dbReference>